<dbReference type="EMBL" id="LC066374">
    <property type="protein sequence ID" value="BAT26863.1"/>
    <property type="molecule type" value="Genomic_DNA"/>
</dbReference>
<name>A0A0P0YZ69_9HYPH</name>
<evidence type="ECO:0000256" key="1">
    <source>
        <dbReference type="SAM" id="MobiDB-lite"/>
    </source>
</evidence>
<feature type="compositionally biased region" description="Polar residues" evidence="1">
    <location>
        <begin position="1"/>
        <end position="18"/>
    </location>
</feature>
<proteinExistence type="predicted"/>
<protein>
    <submittedName>
        <fullName evidence="2">Replication A protein</fullName>
    </submittedName>
</protein>
<evidence type="ECO:0000313" key="2">
    <source>
        <dbReference type="EMBL" id="BAT26863.1"/>
    </source>
</evidence>
<feature type="region of interest" description="Disordered" evidence="1">
    <location>
        <begin position="1"/>
        <end position="20"/>
    </location>
</feature>
<organism evidence="2">
    <name type="scientific">Aurantimonas coralicida</name>
    <dbReference type="NCBI Taxonomy" id="182270"/>
    <lineage>
        <taxon>Bacteria</taxon>
        <taxon>Pseudomonadati</taxon>
        <taxon>Pseudomonadota</taxon>
        <taxon>Alphaproteobacteria</taxon>
        <taxon>Hyphomicrobiales</taxon>
        <taxon>Aurantimonadaceae</taxon>
        <taxon>Aurantimonas</taxon>
    </lineage>
</organism>
<accession>A0A0P0YZ69</accession>
<dbReference type="AlphaFoldDB" id="A0A0P0YZ69"/>
<reference evidence="2" key="1">
    <citation type="journal article" date="2015" name="Proc. Natl. Acad. Sci. U.S.A.">
        <title>Bacterial clade with the ribosomal RNA operon on a small plasmid rather than the chromosome.</title>
        <authorList>
            <person name="Anda M."/>
            <person name="Ohtsubo Y."/>
            <person name="Okubo T."/>
            <person name="Sugawara M."/>
            <person name="Nagata Y."/>
            <person name="Tsuda M."/>
            <person name="Minamisawa K."/>
            <person name="Mitsui H."/>
        </authorList>
    </citation>
    <scope>NUCLEOTIDE SEQUENCE</scope>
    <source>
        <strain evidence="2">DSM 14790</strain>
    </source>
</reference>
<sequence length="68" mass="7609">MQANQRATQRLPLENQTHAAPLVSHNPQWTALSNALKAGFSATEAKYMLDLSDEQMSNYFRCQREAAG</sequence>
<dbReference type="RefSeq" id="WP_024350471.1">
    <property type="nucleotide sequence ID" value="NZ_BBWN01000016.1"/>
</dbReference>